<keyword evidence="2" id="KW-1185">Reference proteome</keyword>
<sequence>MHTLTQWELRKGVPVPWAPGGTLLTRGAPRKAHTQHFSPPSLPLSLPNTIWGCVCLLQGHSVPRSSGRPRVPGTMACDGGSLWSLTFVSTGKWGSSASLGQGTAWTICHQCAESAEKHNPAQAFCGCGQEGRAAGLKAVK</sequence>
<organism evidence="1 2">
    <name type="scientific">Mandrillus leucophaeus</name>
    <name type="common">Drill</name>
    <name type="synonym">Papio leucophaeus</name>
    <dbReference type="NCBI Taxonomy" id="9568"/>
    <lineage>
        <taxon>Eukaryota</taxon>
        <taxon>Metazoa</taxon>
        <taxon>Chordata</taxon>
        <taxon>Craniata</taxon>
        <taxon>Vertebrata</taxon>
        <taxon>Euteleostomi</taxon>
        <taxon>Mammalia</taxon>
        <taxon>Eutheria</taxon>
        <taxon>Euarchontoglires</taxon>
        <taxon>Primates</taxon>
        <taxon>Haplorrhini</taxon>
        <taxon>Catarrhini</taxon>
        <taxon>Cercopithecidae</taxon>
        <taxon>Cercopithecinae</taxon>
        <taxon>Mandrillus</taxon>
    </lineage>
</organism>
<evidence type="ECO:0000313" key="1">
    <source>
        <dbReference type="Ensembl" id="ENSMLEP00000038133.1"/>
    </source>
</evidence>
<reference evidence="1" key="2">
    <citation type="submission" date="2025-09" db="UniProtKB">
        <authorList>
            <consortium name="Ensembl"/>
        </authorList>
    </citation>
    <scope>IDENTIFICATION</scope>
</reference>
<reference evidence="1" key="1">
    <citation type="submission" date="2025-08" db="UniProtKB">
        <authorList>
            <consortium name="Ensembl"/>
        </authorList>
    </citation>
    <scope>IDENTIFICATION</scope>
</reference>
<dbReference type="OMA" id="MHTLTQW"/>
<dbReference type="GeneTree" id="ENSGT00910000148191"/>
<evidence type="ECO:0000313" key="2">
    <source>
        <dbReference type="Proteomes" id="UP000233140"/>
    </source>
</evidence>
<proteinExistence type="predicted"/>
<protein>
    <submittedName>
        <fullName evidence="1">Uncharacterized protein</fullName>
    </submittedName>
</protein>
<dbReference type="AlphaFoldDB" id="A0A2K6ADP3"/>
<dbReference type="Ensembl" id="ENSMLET00000061742.1">
    <property type="protein sequence ID" value="ENSMLEP00000038133.1"/>
    <property type="gene ID" value="ENSMLEG00000043137.1"/>
</dbReference>
<accession>A0A2K6ADP3</accession>
<name>A0A2K6ADP3_MANLE</name>
<dbReference type="Proteomes" id="UP000233140">
    <property type="component" value="Unassembled WGS sequence"/>
</dbReference>